<dbReference type="PROSITE" id="PS51257">
    <property type="entry name" value="PROKAR_LIPOPROTEIN"/>
    <property type="match status" value="1"/>
</dbReference>
<organism evidence="3 4">
    <name type="scientific">Candidatus Jorgensenbacteria bacterium GW2011_GWA2_45_9</name>
    <dbReference type="NCBI Taxonomy" id="1618663"/>
    <lineage>
        <taxon>Bacteria</taxon>
        <taxon>Candidatus Joergenseniibacteriota</taxon>
    </lineage>
</organism>
<comment type="caution">
    <text evidence="3">The sequence shown here is derived from an EMBL/GenBank/DDBJ whole genome shotgun (WGS) entry which is preliminary data.</text>
</comment>
<dbReference type="Proteomes" id="UP000034727">
    <property type="component" value="Unassembled WGS sequence"/>
</dbReference>
<evidence type="ECO:0000259" key="2">
    <source>
        <dbReference type="Pfam" id="PF18915"/>
    </source>
</evidence>
<dbReference type="Pfam" id="PF18915">
    <property type="entry name" value="DUF5667"/>
    <property type="match status" value="1"/>
</dbReference>
<dbReference type="EMBL" id="LCLJ01000001">
    <property type="protein sequence ID" value="KKU15915.1"/>
    <property type="molecule type" value="Genomic_DNA"/>
</dbReference>
<dbReference type="InterPro" id="IPR043725">
    <property type="entry name" value="DUF5667"/>
</dbReference>
<evidence type="ECO:0000256" key="1">
    <source>
        <dbReference type="SAM" id="SignalP"/>
    </source>
</evidence>
<proteinExistence type="predicted"/>
<evidence type="ECO:0000313" key="3">
    <source>
        <dbReference type="EMBL" id="KKU15915.1"/>
    </source>
</evidence>
<evidence type="ECO:0000313" key="4">
    <source>
        <dbReference type="Proteomes" id="UP000034727"/>
    </source>
</evidence>
<gene>
    <name evidence="3" type="ORF">UX22_C0001G0057</name>
</gene>
<reference evidence="3 4" key="1">
    <citation type="journal article" date="2015" name="Nature">
        <title>rRNA introns, odd ribosomes, and small enigmatic genomes across a large radiation of phyla.</title>
        <authorList>
            <person name="Brown C.T."/>
            <person name="Hug L.A."/>
            <person name="Thomas B.C."/>
            <person name="Sharon I."/>
            <person name="Castelle C.J."/>
            <person name="Singh A."/>
            <person name="Wilkins M.J."/>
            <person name="Williams K.H."/>
            <person name="Banfield J.F."/>
        </authorList>
    </citation>
    <scope>NUCLEOTIDE SEQUENCE [LARGE SCALE GENOMIC DNA]</scope>
</reference>
<feature type="domain" description="DUF5667" evidence="2">
    <location>
        <begin position="45"/>
        <end position="156"/>
    </location>
</feature>
<feature type="chain" id="PRO_5002539348" description="DUF5667 domain-containing protein" evidence="1">
    <location>
        <begin position="31"/>
        <end position="246"/>
    </location>
</feature>
<keyword evidence="1" id="KW-0732">Signal</keyword>
<name>A0A0G1R4W2_9BACT</name>
<sequence length="246" mass="26466">MVPKRKRLAYFFALLAVFAACFGLISGVEAASKTLTPVVSVKNPGILPTSPFYFLKEWRRDLIRSLTSNPISRAAFELDVLDEKAVEMQKMKELNIGSEKTIAVSIGSYAKSLEDLKTTLNGPVSQTANSDKKQRLTEEVSKEVYEHSEYLSELSSEYAENDRIVAAVQNVSVLSLEVVGNTETVSQNASGIIGMALAVTGSSTTFATSSDVLANSTTTADASSSIPQQLSIPAVQTADKVEETAE</sequence>
<accession>A0A0G1R4W2</accession>
<dbReference type="PATRIC" id="fig|1618663.3.peg.62"/>
<dbReference type="AlphaFoldDB" id="A0A0G1R4W2"/>
<protein>
    <recommendedName>
        <fullName evidence="2">DUF5667 domain-containing protein</fullName>
    </recommendedName>
</protein>
<feature type="signal peptide" evidence="1">
    <location>
        <begin position="1"/>
        <end position="30"/>
    </location>
</feature>